<dbReference type="InterPro" id="IPR033479">
    <property type="entry name" value="dCache_1"/>
</dbReference>
<evidence type="ECO:0000313" key="7">
    <source>
        <dbReference type="EMBL" id="SUX10248.1"/>
    </source>
</evidence>
<comment type="subcellular location">
    <subcellularLocation>
        <location evidence="1">Cell membrane</location>
        <topology evidence="1">Multi-pass membrane protein</topology>
    </subcellularLocation>
</comment>
<keyword evidence="3" id="KW-0812">Transmembrane</keyword>
<dbReference type="GeneID" id="93090877"/>
<protein>
    <submittedName>
        <fullName evidence="7">Putative transducer</fullName>
    </submittedName>
</protein>
<dbReference type="Pfam" id="PF02743">
    <property type="entry name" value="dCache_1"/>
    <property type="match status" value="1"/>
</dbReference>
<dbReference type="Gene3D" id="3.30.450.20">
    <property type="entry name" value="PAS domain"/>
    <property type="match status" value="2"/>
</dbReference>
<evidence type="ECO:0000256" key="4">
    <source>
        <dbReference type="ARBA" id="ARBA00022989"/>
    </source>
</evidence>
<dbReference type="AlphaFoldDB" id="A0A381DHT9"/>
<evidence type="ECO:0000259" key="6">
    <source>
        <dbReference type="Pfam" id="PF02743"/>
    </source>
</evidence>
<dbReference type="CDD" id="cd12912">
    <property type="entry name" value="PDC2_MCP_like"/>
    <property type="match status" value="1"/>
</dbReference>
<keyword evidence="4" id="KW-1133">Transmembrane helix</keyword>
<dbReference type="GO" id="GO:0005886">
    <property type="term" value="C:plasma membrane"/>
    <property type="evidence" value="ECO:0007669"/>
    <property type="project" value="UniProtKB-SubCell"/>
</dbReference>
<dbReference type="EMBL" id="UFVD01000001">
    <property type="protein sequence ID" value="SUX10248.1"/>
    <property type="molecule type" value="Genomic_DNA"/>
</dbReference>
<dbReference type="CDD" id="cd12913">
    <property type="entry name" value="PDC1_MCP_like"/>
    <property type="match status" value="1"/>
</dbReference>
<dbReference type="RefSeq" id="WP_089182682.1">
    <property type="nucleotide sequence ID" value="NZ_CP043427.1"/>
</dbReference>
<evidence type="ECO:0000256" key="5">
    <source>
        <dbReference type="ARBA" id="ARBA00023136"/>
    </source>
</evidence>
<evidence type="ECO:0000256" key="1">
    <source>
        <dbReference type="ARBA" id="ARBA00004651"/>
    </source>
</evidence>
<evidence type="ECO:0000256" key="2">
    <source>
        <dbReference type="ARBA" id="ARBA00022475"/>
    </source>
</evidence>
<keyword evidence="8" id="KW-1185">Reference proteome</keyword>
<feature type="domain" description="Cache" evidence="6">
    <location>
        <begin position="61"/>
        <end position="256"/>
    </location>
</feature>
<keyword evidence="2" id="KW-1003">Cell membrane</keyword>
<gene>
    <name evidence="7" type="ORF">NCTC12475_00434</name>
</gene>
<evidence type="ECO:0000313" key="8">
    <source>
        <dbReference type="Proteomes" id="UP000254920"/>
    </source>
</evidence>
<accession>A0A381DHT9</accession>
<organism evidence="7 8">
    <name type="scientific">Campylobacter sputorum subsp. sputorum</name>
    <dbReference type="NCBI Taxonomy" id="32024"/>
    <lineage>
        <taxon>Bacteria</taxon>
        <taxon>Pseudomonadati</taxon>
        <taxon>Campylobacterota</taxon>
        <taxon>Epsilonproteobacteria</taxon>
        <taxon>Campylobacterales</taxon>
        <taxon>Campylobacteraceae</taxon>
        <taxon>Campylobacter</taxon>
    </lineage>
</organism>
<name>A0A381DHT9_9BACT</name>
<keyword evidence="5" id="KW-0472">Membrane</keyword>
<evidence type="ECO:0000256" key="3">
    <source>
        <dbReference type="ARBA" id="ARBA00022692"/>
    </source>
</evidence>
<dbReference type="OrthoDB" id="5348717at2"/>
<reference evidence="7 8" key="1">
    <citation type="submission" date="2018-06" db="EMBL/GenBank/DDBJ databases">
        <authorList>
            <consortium name="Pathogen Informatics"/>
            <person name="Doyle S."/>
        </authorList>
    </citation>
    <scope>NUCLEOTIDE SEQUENCE [LARGE SCALE GENOMIC DNA]</scope>
    <source>
        <strain evidence="7 8">NCTC12475</strain>
    </source>
</reference>
<proteinExistence type="predicted"/>
<dbReference type="Proteomes" id="UP000254920">
    <property type="component" value="Unassembled WGS sequence"/>
</dbReference>
<sequence length="360" mass="40795">MLTKFKILTQMLLINLGLVFIVLIALIAISSNRVYSISSQDMDELMMTKSQEISKATTAILNTPVNVAKTLSNAVSIPISQNNPLRPQEIENLLLETLKSYPELVGAWFHADNGKYYPIDELKAGDITHTKYGDYAVYATRSGSDVKLDKASDEFRSDDFYSRAKSLRQPIVTEPYFYEINAQKVMITTFSVPIELNGEFIGVIGCDISLEELNKNLAQTKILESGFVSIISQEGNFVTHKNKEMLGKSLETADDELVQVRKILENGKHTKVTYHSDVRNRDMITDVTPIKIRDIDTTWATMVVTMKDERVKEVEKLRNNMIILGLVFLILLCIPIFYTQNTYQKELLSLQMVLKFSLIS</sequence>